<organism evidence="2 3">
    <name type="scientific">Dromaius novaehollandiae</name>
    <name type="common">Emu</name>
    <dbReference type="NCBI Taxonomy" id="8790"/>
    <lineage>
        <taxon>Eukaryota</taxon>
        <taxon>Metazoa</taxon>
        <taxon>Chordata</taxon>
        <taxon>Craniata</taxon>
        <taxon>Vertebrata</taxon>
        <taxon>Euteleostomi</taxon>
        <taxon>Archelosauria</taxon>
        <taxon>Archosauria</taxon>
        <taxon>Dinosauria</taxon>
        <taxon>Saurischia</taxon>
        <taxon>Theropoda</taxon>
        <taxon>Coelurosauria</taxon>
        <taxon>Aves</taxon>
        <taxon>Palaeognathae</taxon>
        <taxon>Casuariiformes</taxon>
        <taxon>Dromaiidae</taxon>
        <taxon>Dromaius</taxon>
    </lineage>
</organism>
<evidence type="ECO:0000313" key="2">
    <source>
        <dbReference type="Ensembl" id="ENSDNVP00000025854.1"/>
    </source>
</evidence>
<protein>
    <recommendedName>
        <fullName evidence="1">Rho-GAP domain-containing protein</fullName>
    </recommendedName>
</protein>
<dbReference type="Ensembl" id="ENSDNVT00000031287.1">
    <property type="protein sequence ID" value="ENSDNVP00000025854.1"/>
    <property type="gene ID" value="ENSDNVG00000018000.1"/>
</dbReference>
<name>A0A8C4PE34_DRONO</name>
<dbReference type="PROSITE" id="PS50238">
    <property type="entry name" value="RHOGAP"/>
    <property type="match status" value="1"/>
</dbReference>
<keyword evidence="3" id="KW-1185">Reference proteome</keyword>
<reference evidence="2" key="2">
    <citation type="submission" date="2025-09" db="UniProtKB">
        <authorList>
            <consortium name="Ensembl"/>
        </authorList>
    </citation>
    <scope>IDENTIFICATION</scope>
</reference>
<dbReference type="GO" id="GO:0005096">
    <property type="term" value="F:GTPase activator activity"/>
    <property type="evidence" value="ECO:0007669"/>
    <property type="project" value="TreeGrafter"/>
</dbReference>
<dbReference type="InterPro" id="IPR000198">
    <property type="entry name" value="RhoGAP_dom"/>
</dbReference>
<dbReference type="AlphaFoldDB" id="A0A8C4PE34"/>
<reference evidence="2" key="1">
    <citation type="submission" date="2025-08" db="UniProtKB">
        <authorList>
            <consortium name="Ensembl"/>
        </authorList>
    </citation>
    <scope>IDENTIFICATION</scope>
</reference>
<dbReference type="Proteomes" id="UP000694423">
    <property type="component" value="Unplaced"/>
</dbReference>
<dbReference type="GO" id="GO:0007165">
    <property type="term" value="P:signal transduction"/>
    <property type="evidence" value="ECO:0007669"/>
    <property type="project" value="InterPro"/>
</dbReference>
<dbReference type="SUPFAM" id="SSF48350">
    <property type="entry name" value="GTPase activation domain, GAP"/>
    <property type="match status" value="1"/>
</dbReference>
<dbReference type="Pfam" id="PF00620">
    <property type="entry name" value="RhoGAP"/>
    <property type="match status" value="1"/>
</dbReference>
<dbReference type="InterPro" id="IPR008936">
    <property type="entry name" value="Rho_GTPase_activation_prot"/>
</dbReference>
<dbReference type="SMART" id="SM00324">
    <property type="entry name" value="RhoGAP"/>
    <property type="match status" value="1"/>
</dbReference>
<sequence>MNARRAECTRKAKAVCFFLQELLAILYERGPSTEGIFRKAANKKARRELKDDLNRGGNADLASKPVLLLAVVPKDFLRNISSKLLVADLRDKWLLALEKAAAKLPRANLLLLRRLLSLLHHISQKAESNWMHASNLAVCVGPNTLSPSMDSVLPLDVQKFLIENCAAVFGEDPAHRQLPRWTDDCARAAGSNSLIAYGATSAEMQRGAEGCTGCGSVFLRGRLPVGGKAPARGAWCHRESPLVSSSGH</sequence>
<evidence type="ECO:0000313" key="3">
    <source>
        <dbReference type="Proteomes" id="UP000694423"/>
    </source>
</evidence>
<evidence type="ECO:0000259" key="1">
    <source>
        <dbReference type="PROSITE" id="PS50238"/>
    </source>
</evidence>
<accession>A0A8C4PE34</accession>
<proteinExistence type="predicted"/>
<dbReference type="Gene3D" id="1.10.555.10">
    <property type="entry name" value="Rho GTPase activation protein"/>
    <property type="match status" value="1"/>
</dbReference>
<feature type="domain" description="Rho-GAP" evidence="1">
    <location>
        <begin position="1"/>
        <end position="169"/>
    </location>
</feature>
<dbReference type="PANTHER" id="PTHR23179">
    <property type="entry name" value="T-CELL ACTIVATION RHO GTPASE ACTIVATING PROTEIN-RELATED"/>
    <property type="match status" value="1"/>
</dbReference>
<dbReference type="PANTHER" id="PTHR23179:SF26">
    <property type="entry name" value="T-CELL ACTIVATION RHO GTPASE-ACTIVATING PROTEIN"/>
    <property type="match status" value="1"/>
</dbReference>